<reference evidence="1 2" key="1">
    <citation type="submission" date="2023-11" db="EMBL/GenBank/DDBJ databases">
        <authorList>
            <person name="Cook R."/>
            <person name="Crisci M."/>
            <person name="Pye H."/>
            <person name="Adriaenssens E."/>
            <person name="Santini J."/>
        </authorList>
    </citation>
    <scope>NUCLEOTIDE SEQUENCE [LARGE SCALE GENOMIC DNA]</scope>
    <source>
        <strain evidence="1">Lak_Megaphage_Sonny</strain>
    </source>
</reference>
<evidence type="ECO:0000313" key="2">
    <source>
        <dbReference type="Proteomes" id="UP001358193"/>
    </source>
</evidence>
<evidence type="ECO:0000313" key="1">
    <source>
        <dbReference type="EMBL" id="WQJ53931.1"/>
    </source>
</evidence>
<proteinExistence type="predicted"/>
<dbReference type="EMBL" id="OR769223">
    <property type="protein sequence ID" value="WQJ53931.1"/>
    <property type="molecule type" value="Genomic_DNA"/>
</dbReference>
<dbReference type="Proteomes" id="UP001358193">
    <property type="component" value="Segment"/>
</dbReference>
<protein>
    <submittedName>
        <fullName evidence="1">Uncharacterized protein</fullName>
    </submittedName>
</protein>
<sequence length="230" mass="27263">MKINQRYLDNLNDDEFIKKILIDTIPNIEVISDNREIIQYTNDDRYYIKFNYTFKFIKKCLFTKSSTVFNKIIIDKIFFKSLEDAEFYFKNAKCPSVSVGNNKEYTIWNKIYLVGEIGEKFKSCHIQLDAAYINKDKKLYFGKYHTNDFNNVSIRDAIKNISYAHNILFNNGYKSIKIGNINDTLSEKEHSINILKKSFDENKDTLTDIILEEIDRTKNYLDFLIRIAQK</sequence>
<keyword evidence="2" id="KW-1185">Reference proteome</keyword>
<name>A0ABZ0Z447_9CAUD</name>
<accession>A0ABZ0Z447</accession>
<organism evidence="1 2">
    <name type="scientific">phage Lak_Megaphage_Sonny</name>
    <dbReference type="NCBI Taxonomy" id="3109229"/>
    <lineage>
        <taxon>Viruses</taxon>
        <taxon>Duplodnaviria</taxon>
        <taxon>Heunggongvirae</taxon>
        <taxon>Uroviricota</taxon>
        <taxon>Caudoviricetes</taxon>
        <taxon>Caudoviricetes code 15 clade</taxon>
    </lineage>
</organism>